<proteinExistence type="predicted"/>
<dbReference type="Pfam" id="PF06271">
    <property type="entry name" value="RDD"/>
    <property type="match status" value="1"/>
</dbReference>
<gene>
    <name evidence="7" type="ORF">SAMN02745154_00105</name>
</gene>
<evidence type="ECO:0000256" key="5">
    <source>
        <dbReference type="SAM" id="Phobius"/>
    </source>
</evidence>
<dbReference type="RefSeq" id="WP_078746857.1">
    <property type="nucleotide sequence ID" value="NZ_CP137850.1"/>
</dbReference>
<evidence type="ECO:0000256" key="3">
    <source>
        <dbReference type="ARBA" id="ARBA00022989"/>
    </source>
</evidence>
<feature type="transmembrane region" description="Helical" evidence="5">
    <location>
        <begin position="100"/>
        <end position="119"/>
    </location>
</feature>
<accession>A0A1T4KLQ8</accession>
<feature type="domain" description="RDD" evidence="6">
    <location>
        <begin position="5"/>
        <end position="177"/>
    </location>
</feature>
<name>A0A1T4KLQ8_9BACT</name>
<sequence>MYKNASFFKRFFSNLIDFVIFFAFALAIFFTVKPTLITQQTSTGYYYASISLITIWMNCYYIVFPLLWRGKTIGMFVFNLKLISSKDKTFHYSLIFKRNMFGCLFVTINFIIILSATSATDLSNLRNHTDNVKNLDYKIQVVTAIITALMGTWFLLHTLDYVILIFSKKKLTIIDIAFNSRIVEDKLLEKISSKDVILIPYYYTERTFKYFKEQEGE</sequence>
<keyword evidence="8" id="KW-1185">Reference proteome</keyword>
<feature type="transmembrane region" description="Helical" evidence="5">
    <location>
        <begin position="44"/>
        <end position="68"/>
    </location>
</feature>
<keyword evidence="4 5" id="KW-0472">Membrane</keyword>
<comment type="subcellular location">
    <subcellularLocation>
        <location evidence="1">Membrane</location>
        <topology evidence="1">Multi-pass membrane protein</topology>
    </subcellularLocation>
</comment>
<evidence type="ECO:0000256" key="2">
    <source>
        <dbReference type="ARBA" id="ARBA00022692"/>
    </source>
</evidence>
<feature type="transmembrane region" description="Helical" evidence="5">
    <location>
        <begin position="139"/>
        <end position="166"/>
    </location>
</feature>
<dbReference type="STRING" id="171291.SAMN02745154_00105"/>
<evidence type="ECO:0000259" key="6">
    <source>
        <dbReference type="Pfam" id="PF06271"/>
    </source>
</evidence>
<dbReference type="OrthoDB" id="399320at2"/>
<dbReference type="Proteomes" id="UP000190389">
    <property type="component" value="Unassembled WGS sequence"/>
</dbReference>
<keyword evidence="3 5" id="KW-1133">Transmembrane helix</keyword>
<organism evidence="7 8">
    <name type="scientific">Mycoplasmopsis verecunda</name>
    <dbReference type="NCBI Taxonomy" id="171291"/>
    <lineage>
        <taxon>Bacteria</taxon>
        <taxon>Bacillati</taxon>
        <taxon>Mycoplasmatota</taxon>
        <taxon>Mycoplasmoidales</taxon>
        <taxon>Metamycoplasmataceae</taxon>
        <taxon>Mycoplasmopsis</taxon>
    </lineage>
</organism>
<evidence type="ECO:0000256" key="4">
    <source>
        <dbReference type="ARBA" id="ARBA00023136"/>
    </source>
</evidence>
<evidence type="ECO:0000313" key="8">
    <source>
        <dbReference type="Proteomes" id="UP000190389"/>
    </source>
</evidence>
<reference evidence="8" key="1">
    <citation type="submission" date="2017-02" db="EMBL/GenBank/DDBJ databases">
        <authorList>
            <person name="Varghese N."/>
            <person name="Submissions S."/>
        </authorList>
    </citation>
    <scope>NUCLEOTIDE SEQUENCE [LARGE SCALE GENOMIC DNA]</scope>
    <source>
        <strain evidence="8">ATCC 27862</strain>
    </source>
</reference>
<dbReference type="AlphaFoldDB" id="A0A1T4KLQ8"/>
<dbReference type="EMBL" id="FUXF01000003">
    <property type="protein sequence ID" value="SJZ43335.1"/>
    <property type="molecule type" value="Genomic_DNA"/>
</dbReference>
<keyword evidence="2 5" id="KW-0812">Transmembrane</keyword>
<dbReference type="GO" id="GO:0016020">
    <property type="term" value="C:membrane"/>
    <property type="evidence" value="ECO:0007669"/>
    <property type="project" value="UniProtKB-SubCell"/>
</dbReference>
<feature type="transmembrane region" description="Helical" evidence="5">
    <location>
        <begin position="12"/>
        <end position="32"/>
    </location>
</feature>
<protein>
    <submittedName>
        <fullName evidence="7">RDD family protein</fullName>
    </submittedName>
</protein>
<evidence type="ECO:0000313" key="7">
    <source>
        <dbReference type="EMBL" id="SJZ43335.1"/>
    </source>
</evidence>
<dbReference type="InterPro" id="IPR010432">
    <property type="entry name" value="RDD"/>
</dbReference>
<evidence type="ECO:0000256" key="1">
    <source>
        <dbReference type="ARBA" id="ARBA00004141"/>
    </source>
</evidence>